<dbReference type="SUPFAM" id="SSF55008">
    <property type="entry name" value="HMA, heavy metal-associated domain"/>
    <property type="match status" value="1"/>
</dbReference>
<dbReference type="PANTHER" id="PTHR46594">
    <property type="entry name" value="P-TYPE CATION-TRANSPORTING ATPASE"/>
    <property type="match status" value="1"/>
</dbReference>
<reference evidence="4 5" key="1">
    <citation type="submission" date="2014-02" db="EMBL/GenBank/DDBJ databases">
        <title>Draft genome sequence of Lysinibacillus massiliensis CCUG 49529.</title>
        <authorList>
            <person name="Zhang F."/>
            <person name="Wang G."/>
            <person name="Zhang L."/>
        </authorList>
    </citation>
    <scope>NUCLEOTIDE SEQUENCE [LARGE SCALE GENOMIC DNA]</scope>
    <source>
        <strain evidence="4 5">CCUG 49529</strain>
    </source>
</reference>
<evidence type="ECO:0000259" key="3">
    <source>
        <dbReference type="PROSITE" id="PS50846"/>
    </source>
</evidence>
<keyword evidence="5" id="KW-1185">Reference proteome</keyword>
<evidence type="ECO:0000313" key="4">
    <source>
        <dbReference type="EMBL" id="KGR89522.1"/>
    </source>
</evidence>
<dbReference type="InterPro" id="IPR006121">
    <property type="entry name" value="HMA_dom"/>
</dbReference>
<name>A0A0A3JR77_9BACL</name>
<dbReference type="Gene3D" id="3.30.70.100">
    <property type="match status" value="1"/>
</dbReference>
<dbReference type="PROSITE" id="PS50846">
    <property type="entry name" value="HMA_2"/>
    <property type="match status" value="1"/>
</dbReference>
<dbReference type="FunFam" id="3.30.70.100:FF:000001">
    <property type="entry name" value="ATPase copper transporting beta"/>
    <property type="match status" value="1"/>
</dbReference>
<proteinExistence type="predicted"/>
<dbReference type="InterPro" id="IPR017969">
    <property type="entry name" value="Heavy-metal-associated_CS"/>
</dbReference>
<evidence type="ECO:0000256" key="1">
    <source>
        <dbReference type="ARBA" id="ARBA00015313"/>
    </source>
</evidence>
<comment type="caution">
    <text evidence="4">The sequence shown here is derived from an EMBL/GenBank/DDBJ whole genome shotgun (WGS) entry which is preliminary data.</text>
</comment>
<dbReference type="PANTHER" id="PTHR46594:SF4">
    <property type="entry name" value="P-TYPE CATION-TRANSPORTING ATPASE"/>
    <property type="match status" value="1"/>
</dbReference>
<dbReference type="AlphaFoldDB" id="A0A0A3JR77"/>
<keyword evidence="2" id="KW-0479">Metal-binding</keyword>
<dbReference type="InterPro" id="IPR036163">
    <property type="entry name" value="HMA_dom_sf"/>
</dbReference>
<dbReference type="PRINTS" id="PR00946">
    <property type="entry name" value="HGSCAVENGER"/>
</dbReference>
<protein>
    <recommendedName>
        <fullName evidence="1">Copper chaperone CopZ</fullName>
    </recommendedName>
</protein>
<dbReference type="RefSeq" id="WP_036179060.1">
    <property type="nucleotide sequence ID" value="NZ_AVCZ01000043.1"/>
</dbReference>
<sequence>MNETVYLDVKGLHCPDCPQKVEKSVLKLDGVSEVKVNYETESGFVTFNKELTSLNEIINRINTMGFEANTSEPTAVKE</sequence>
<dbReference type="CDD" id="cd00371">
    <property type="entry name" value="HMA"/>
    <property type="match status" value="1"/>
</dbReference>
<dbReference type="Proteomes" id="UP000030595">
    <property type="component" value="Unassembled WGS sequence"/>
</dbReference>
<dbReference type="PROSITE" id="PS01047">
    <property type="entry name" value="HMA_1"/>
    <property type="match status" value="1"/>
</dbReference>
<dbReference type="GO" id="GO:0046872">
    <property type="term" value="F:metal ion binding"/>
    <property type="evidence" value="ECO:0007669"/>
    <property type="project" value="UniProtKB-KW"/>
</dbReference>
<accession>A0A0A3JR77</accession>
<feature type="domain" description="HMA" evidence="3">
    <location>
        <begin position="3"/>
        <end position="69"/>
    </location>
</feature>
<dbReference type="eggNOG" id="COG2608">
    <property type="taxonomic scope" value="Bacteria"/>
</dbReference>
<organism evidence="4 5">
    <name type="scientific">Ureibacillus massiliensis 4400831 = CIP 108448 = CCUG 49529</name>
    <dbReference type="NCBI Taxonomy" id="1211035"/>
    <lineage>
        <taxon>Bacteria</taxon>
        <taxon>Bacillati</taxon>
        <taxon>Bacillota</taxon>
        <taxon>Bacilli</taxon>
        <taxon>Bacillales</taxon>
        <taxon>Caryophanaceae</taxon>
        <taxon>Ureibacillus</taxon>
    </lineage>
</organism>
<gene>
    <name evidence="4" type="ORF">CD30_16640</name>
</gene>
<evidence type="ECO:0000313" key="5">
    <source>
        <dbReference type="Proteomes" id="UP000030595"/>
    </source>
</evidence>
<dbReference type="Pfam" id="PF00403">
    <property type="entry name" value="HMA"/>
    <property type="match status" value="1"/>
</dbReference>
<evidence type="ECO:0000256" key="2">
    <source>
        <dbReference type="ARBA" id="ARBA00022723"/>
    </source>
</evidence>
<dbReference type="OrthoDB" id="2721717at2"/>
<dbReference type="EMBL" id="JPVQ01000043">
    <property type="protein sequence ID" value="KGR89522.1"/>
    <property type="molecule type" value="Genomic_DNA"/>
</dbReference>
<dbReference type="InterPro" id="IPR001802">
    <property type="entry name" value="MerP/CopZ"/>
</dbReference>